<dbReference type="GO" id="GO:0019450">
    <property type="term" value="P:L-cysteine catabolic process to pyruvate"/>
    <property type="evidence" value="ECO:0007669"/>
    <property type="project" value="TreeGrafter"/>
</dbReference>
<reference evidence="10 11" key="1">
    <citation type="submission" date="2018-06" db="EMBL/GenBank/DDBJ databases">
        <title>Genomic Encyclopedia of Type Strains, Phase III (KMG-III): the genomes of soil and plant-associated and newly described type strains.</title>
        <authorList>
            <person name="Whitman W."/>
        </authorList>
    </citation>
    <scope>NUCLEOTIDE SEQUENCE [LARGE SCALE GENOMIC DNA]</scope>
    <source>
        <strain evidence="10 11">LMG 23644</strain>
    </source>
</reference>
<dbReference type="PROSITE" id="PS00868">
    <property type="entry name" value="CYS_MET_METAB_PP"/>
    <property type="match status" value="1"/>
</dbReference>
<evidence type="ECO:0000256" key="7">
    <source>
        <dbReference type="ARBA" id="ARBA00047625"/>
    </source>
</evidence>
<feature type="modified residue" description="N6-(pyridoxal phosphate)lysine" evidence="8">
    <location>
        <position position="222"/>
    </location>
</feature>
<dbReference type="PIRSF" id="PIRSF001434">
    <property type="entry name" value="CGS"/>
    <property type="match status" value="1"/>
</dbReference>
<keyword evidence="4 10" id="KW-0456">Lyase</keyword>
<comment type="similarity">
    <text evidence="2 9">Belongs to the trans-sulfuration enzymes family.</text>
</comment>
<dbReference type="SUPFAM" id="SSF53383">
    <property type="entry name" value="PLP-dependent transferases"/>
    <property type="match status" value="1"/>
</dbReference>
<dbReference type="PANTHER" id="PTHR43500:SF1">
    <property type="entry name" value="CYSTATHIONINE BETA-LYASE-RELATED"/>
    <property type="match status" value="1"/>
</dbReference>
<evidence type="ECO:0000313" key="10">
    <source>
        <dbReference type="EMBL" id="RAS38747.1"/>
    </source>
</evidence>
<evidence type="ECO:0000256" key="6">
    <source>
        <dbReference type="ARBA" id="ARBA00047517"/>
    </source>
</evidence>
<evidence type="ECO:0000256" key="2">
    <source>
        <dbReference type="ARBA" id="ARBA00009077"/>
    </source>
</evidence>
<dbReference type="FunFam" id="3.40.640.10:FF:000046">
    <property type="entry name" value="Cystathionine gamma-lyase"/>
    <property type="match status" value="1"/>
</dbReference>
<dbReference type="InterPro" id="IPR000277">
    <property type="entry name" value="Cys/Met-Metab_PyrdxlP-dep_enz"/>
</dbReference>
<dbReference type="GO" id="GO:0047804">
    <property type="term" value="F:cysteine-S-conjugate beta-lyase activity"/>
    <property type="evidence" value="ECO:0007669"/>
    <property type="project" value="UniProtKB-EC"/>
</dbReference>
<dbReference type="Proteomes" id="UP000248918">
    <property type="component" value="Unassembled WGS sequence"/>
</dbReference>
<accession>A0A329CX89</accession>
<dbReference type="GO" id="GO:0019346">
    <property type="term" value="P:transsulfuration"/>
    <property type="evidence" value="ECO:0007669"/>
    <property type="project" value="InterPro"/>
</dbReference>
<keyword evidence="3 8" id="KW-0663">Pyridoxal phosphate</keyword>
<comment type="pathway">
    <text evidence="5">Amino-acid biosynthesis; L-methionine biosynthesis via de novo pathway; L-homocysteine from L-cystathionine: step 1/1.</text>
</comment>
<evidence type="ECO:0000313" key="11">
    <source>
        <dbReference type="Proteomes" id="UP000248918"/>
    </source>
</evidence>
<dbReference type="Gene3D" id="3.40.640.10">
    <property type="entry name" value="Type I PLP-dependent aspartate aminotransferase-like (Major domain)"/>
    <property type="match status" value="1"/>
</dbReference>
<evidence type="ECO:0000256" key="4">
    <source>
        <dbReference type="ARBA" id="ARBA00023239"/>
    </source>
</evidence>
<dbReference type="AlphaFoldDB" id="A0A329CX89"/>
<protein>
    <submittedName>
        <fullName evidence="10">Cystathionine beta-lyase</fullName>
    </submittedName>
</protein>
<organism evidence="10 11">
    <name type="scientific">Paraburkholderia bryophila</name>
    <dbReference type="NCBI Taxonomy" id="420952"/>
    <lineage>
        <taxon>Bacteria</taxon>
        <taxon>Pseudomonadati</taxon>
        <taxon>Pseudomonadota</taxon>
        <taxon>Betaproteobacteria</taxon>
        <taxon>Burkholderiales</taxon>
        <taxon>Burkholderiaceae</taxon>
        <taxon>Paraburkholderia</taxon>
    </lineage>
</organism>
<comment type="cofactor">
    <cofactor evidence="1 9">
        <name>pyridoxal 5'-phosphate</name>
        <dbReference type="ChEBI" id="CHEBI:597326"/>
    </cofactor>
</comment>
<evidence type="ECO:0000256" key="9">
    <source>
        <dbReference type="RuleBase" id="RU362118"/>
    </source>
</evidence>
<evidence type="ECO:0000256" key="3">
    <source>
        <dbReference type="ARBA" id="ARBA00022898"/>
    </source>
</evidence>
<dbReference type="InterPro" id="IPR015424">
    <property type="entry name" value="PyrdxlP-dep_Trfase"/>
</dbReference>
<name>A0A329CX89_9BURK</name>
<dbReference type="GO" id="GO:0030170">
    <property type="term" value="F:pyridoxal phosphate binding"/>
    <property type="evidence" value="ECO:0007669"/>
    <property type="project" value="InterPro"/>
</dbReference>
<dbReference type="NCBIfam" id="TIGR01324">
    <property type="entry name" value="cysta_beta_ly_B"/>
    <property type="match status" value="1"/>
</dbReference>
<dbReference type="Gene3D" id="3.90.1150.10">
    <property type="entry name" value="Aspartate Aminotransferase, domain 1"/>
    <property type="match status" value="1"/>
</dbReference>
<dbReference type="InterPro" id="IPR015422">
    <property type="entry name" value="PyrdxlP-dep_Trfase_small"/>
</dbReference>
<dbReference type="InterPro" id="IPR015421">
    <property type="entry name" value="PyrdxlP-dep_Trfase_major"/>
</dbReference>
<comment type="caution">
    <text evidence="10">The sequence shown here is derived from an EMBL/GenBank/DDBJ whole genome shotgun (WGS) entry which is preliminary data.</text>
</comment>
<comment type="catalytic activity">
    <reaction evidence="6">
        <text>L,L-cystathionine + H2O = L-homocysteine + pyruvate + NH4(+)</text>
        <dbReference type="Rhea" id="RHEA:13965"/>
        <dbReference type="ChEBI" id="CHEBI:15361"/>
        <dbReference type="ChEBI" id="CHEBI:15377"/>
        <dbReference type="ChEBI" id="CHEBI:28938"/>
        <dbReference type="ChEBI" id="CHEBI:58161"/>
        <dbReference type="ChEBI" id="CHEBI:58199"/>
    </reaction>
</comment>
<evidence type="ECO:0000256" key="5">
    <source>
        <dbReference type="ARBA" id="ARBA00046315"/>
    </source>
</evidence>
<dbReference type="InterPro" id="IPR054542">
    <property type="entry name" value="Cys_met_metab_PP"/>
</dbReference>
<comment type="catalytic activity">
    <reaction evidence="7">
        <text>an S-substituted L-cysteine + H2O = a thiol + pyruvate + NH4(+)</text>
        <dbReference type="Rhea" id="RHEA:18121"/>
        <dbReference type="ChEBI" id="CHEBI:15361"/>
        <dbReference type="ChEBI" id="CHEBI:15377"/>
        <dbReference type="ChEBI" id="CHEBI:28938"/>
        <dbReference type="ChEBI" id="CHEBI:29256"/>
        <dbReference type="ChEBI" id="CHEBI:58717"/>
        <dbReference type="EC" id="4.4.1.13"/>
    </reaction>
</comment>
<dbReference type="PANTHER" id="PTHR43500">
    <property type="entry name" value="CYSTATHIONINE BETA-LYASE-RELATED"/>
    <property type="match status" value="1"/>
</dbReference>
<sequence>MAMSAAKPGAPAASPYTPQLDRFADATRLTLAGRDPGAYHGFVNPPVYHGSTVLSPTAHDLLHRTQPYIYGRRGTPTSDALEHALIELEGGAGAVLCPSGLSACTLALLSCLAPGDHLLMTDSVYGPVRHACDGVLRRMGIDTTYYDPLLGAALEPLIRPRTRAVYVESPGSYTFEVQDIGAIARVAHAHGMSVIADNSWATPLLFRPHDHGVDLSIQAGTKYLVGHSDAMLGTVSANAAAWPALKQLHGDLGLCVGPDDLYLALRGLRTLGLRLRQHQENAYAVASWLRQQPEVLGTLFPAFDDCPGHALWKRDFKGTSGLFSVILHAAPDEALAAFLDSLELFGLGYSWGGFESLAVPFDLQSQRIAQRWPDGSIGVRLHIGLEAPADLIADLAAGLQRFSAACATREDAATC</sequence>
<dbReference type="InterPro" id="IPR006233">
    <property type="entry name" value="Cys_b_lyase_bac"/>
</dbReference>
<gene>
    <name evidence="10" type="ORF">BX591_10176</name>
</gene>
<proteinExistence type="inferred from homology"/>
<evidence type="ECO:0000256" key="1">
    <source>
        <dbReference type="ARBA" id="ARBA00001933"/>
    </source>
</evidence>
<evidence type="ECO:0000256" key="8">
    <source>
        <dbReference type="PIRSR" id="PIRSR001434-2"/>
    </source>
</evidence>
<dbReference type="Pfam" id="PF01053">
    <property type="entry name" value="Cys_Met_Meta_PP"/>
    <property type="match status" value="1"/>
</dbReference>
<dbReference type="EMBL" id="QLTK01000001">
    <property type="protein sequence ID" value="RAS38747.1"/>
    <property type="molecule type" value="Genomic_DNA"/>
</dbReference>